<feature type="domain" description="Type 4 fimbrial biogenesis protein PilX N-terminal" evidence="2">
    <location>
        <begin position="6"/>
        <end position="43"/>
    </location>
</feature>
<feature type="transmembrane region" description="Helical" evidence="1">
    <location>
        <begin position="6"/>
        <end position="26"/>
    </location>
</feature>
<reference evidence="3" key="1">
    <citation type="journal article" date="2020" name="mSystems">
        <title>Genome- and Community-Level Interaction Insights into Carbon Utilization and Element Cycling Functions of Hydrothermarchaeota in Hydrothermal Sediment.</title>
        <authorList>
            <person name="Zhou Z."/>
            <person name="Liu Y."/>
            <person name="Xu W."/>
            <person name="Pan J."/>
            <person name="Luo Z.H."/>
            <person name="Li M."/>
        </authorList>
    </citation>
    <scope>NUCLEOTIDE SEQUENCE [LARGE SCALE GENOMIC DNA]</scope>
    <source>
        <strain evidence="3">HyVt-505</strain>
    </source>
</reference>
<accession>A0A832N3R6</accession>
<keyword evidence="1" id="KW-0812">Transmembrane</keyword>
<dbReference type="AlphaFoldDB" id="A0A832N3R6"/>
<evidence type="ECO:0000256" key="1">
    <source>
        <dbReference type="SAM" id="Phobius"/>
    </source>
</evidence>
<organism evidence="3">
    <name type="scientific">Candidatus Tenderia electrophaga</name>
    <dbReference type="NCBI Taxonomy" id="1748243"/>
    <lineage>
        <taxon>Bacteria</taxon>
        <taxon>Pseudomonadati</taxon>
        <taxon>Pseudomonadota</taxon>
        <taxon>Gammaproteobacteria</taxon>
        <taxon>Candidatus Tenderiales</taxon>
        <taxon>Candidatus Tenderiaceae</taxon>
        <taxon>Candidatus Tenderia</taxon>
    </lineage>
</organism>
<keyword evidence="1" id="KW-1133">Transmembrane helix</keyword>
<sequence length="165" mass="17665">MNKQTGSALIISLLILLVMTLLGISAMSTSTLEEKMAANDRNQKMSFMNAELTLTNSEEDFIFSKTIRTDIQGAIGTSAGYYDIGTNLDYFDTANWVPGSTCIAMPKQSCASINIISDAPPLEAGGGYGQASQSNISHKIIQVSARSDDSAVSMVQSTIRKVVLQ</sequence>
<evidence type="ECO:0000259" key="2">
    <source>
        <dbReference type="Pfam" id="PF14341"/>
    </source>
</evidence>
<dbReference type="InterPro" id="IPR025746">
    <property type="entry name" value="PilX_N_dom"/>
</dbReference>
<keyword evidence="1" id="KW-0472">Membrane</keyword>
<evidence type="ECO:0000313" key="3">
    <source>
        <dbReference type="EMBL" id="HHJ80723.1"/>
    </source>
</evidence>
<dbReference type="Proteomes" id="UP000885832">
    <property type="component" value="Unassembled WGS sequence"/>
</dbReference>
<dbReference type="Pfam" id="PF14341">
    <property type="entry name" value="PilX_N"/>
    <property type="match status" value="1"/>
</dbReference>
<gene>
    <name evidence="3" type="ORF">ENJ65_03725</name>
</gene>
<proteinExistence type="predicted"/>
<name>A0A832N3R6_9GAMM</name>
<dbReference type="EMBL" id="DRNF01000235">
    <property type="protein sequence ID" value="HHJ80723.1"/>
    <property type="molecule type" value="Genomic_DNA"/>
</dbReference>
<protein>
    <recommendedName>
        <fullName evidence="2">Type 4 fimbrial biogenesis protein PilX N-terminal domain-containing protein</fullName>
    </recommendedName>
</protein>
<comment type="caution">
    <text evidence="3">The sequence shown here is derived from an EMBL/GenBank/DDBJ whole genome shotgun (WGS) entry which is preliminary data.</text>
</comment>